<organism evidence="2 3">
    <name type="scientific">Massilia aquatica</name>
    <dbReference type="NCBI Taxonomy" id="2609000"/>
    <lineage>
        <taxon>Bacteria</taxon>
        <taxon>Pseudomonadati</taxon>
        <taxon>Pseudomonadota</taxon>
        <taxon>Betaproteobacteria</taxon>
        <taxon>Burkholderiales</taxon>
        <taxon>Oxalobacteraceae</taxon>
        <taxon>Telluria group</taxon>
        <taxon>Massilia</taxon>
    </lineage>
</organism>
<name>A0ABX0MIU6_9BURK</name>
<dbReference type="Pfam" id="PF01381">
    <property type="entry name" value="HTH_3"/>
    <property type="match status" value="1"/>
</dbReference>
<sequence length="61" mass="6755">MTQEQLGLEAELQRKYISLLELGEKAPSLETVLKVATGLRVDAGKLVELVCEEIQEQNLSV</sequence>
<evidence type="ECO:0000313" key="3">
    <source>
        <dbReference type="Proteomes" id="UP000819052"/>
    </source>
</evidence>
<protein>
    <submittedName>
        <fullName evidence="2">Helix-turn-helix transcriptional regulator</fullName>
    </submittedName>
</protein>
<keyword evidence="3" id="KW-1185">Reference proteome</keyword>
<dbReference type="Proteomes" id="UP000819052">
    <property type="component" value="Unassembled WGS sequence"/>
</dbReference>
<dbReference type="InterPro" id="IPR010982">
    <property type="entry name" value="Lambda_DNA-bd_dom_sf"/>
</dbReference>
<dbReference type="PROSITE" id="PS50943">
    <property type="entry name" value="HTH_CROC1"/>
    <property type="match status" value="1"/>
</dbReference>
<dbReference type="InterPro" id="IPR001387">
    <property type="entry name" value="Cro/C1-type_HTH"/>
</dbReference>
<dbReference type="EMBL" id="VVIW01000043">
    <property type="protein sequence ID" value="NHZ44872.1"/>
    <property type="molecule type" value="Genomic_DNA"/>
</dbReference>
<evidence type="ECO:0000259" key="1">
    <source>
        <dbReference type="PROSITE" id="PS50943"/>
    </source>
</evidence>
<dbReference type="SUPFAM" id="SSF47413">
    <property type="entry name" value="lambda repressor-like DNA-binding domains"/>
    <property type="match status" value="1"/>
</dbReference>
<feature type="domain" description="HTH cro/C1-type" evidence="1">
    <location>
        <begin position="1"/>
        <end position="46"/>
    </location>
</feature>
<dbReference type="CDD" id="cd00093">
    <property type="entry name" value="HTH_XRE"/>
    <property type="match status" value="1"/>
</dbReference>
<dbReference type="Gene3D" id="1.10.260.40">
    <property type="entry name" value="lambda repressor-like DNA-binding domains"/>
    <property type="match status" value="1"/>
</dbReference>
<comment type="caution">
    <text evidence="2">The sequence shown here is derived from an EMBL/GenBank/DDBJ whole genome shotgun (WGS) entry which is preliminary data.</text>
</comment>
<gene>
    <name evidence="2" type="ORF">F1609_32700</name>
</gene>
<accession>A0ABX0MIU6</accession>
<evidence type="ECO:0000313" key="2">
    <source>
        <dbReference type="EMBL" id="NHZ44872.1"/>
    </source>
</evidence>
<proteinExistence type="predicted"/>
<reference evidence="2 3" key="1">
    <citation type="submission" date="2019-09" db="EMBL/GenBank/DDBJ databases">
        <title>Taxonomy of Antarctic Massilia spp.: description of Massilia rubra sp. nov., Massilia aquatica sp. nov., Massilia mucilaginosa sp. nov., Massilia frigida sp. nov. isolated from streams, lakes and regoliths.</title>
        <authorList>
            <person name="Holochova P."/>
            <person name="Sedlacek I."/>
            <person name="Kralova S."/>
            <person name="Maslanova I."/>
            <person name="Busse H.-J."/>
            <person name="Stankova E."/>
            <person name="Vrbovska V."/>
            <person name="Kovarovic V."/>
            <person name="Bartak M."/>
            <person name="Svec P."/>
            <person name="Pantucek R."/>
        </authorList>
    </citation>
    <scope>NUCLEOTIDE SEQUENCE [LARGE SCALE GENOMIC DNA]</scope>
    <source>
        <strain evidence="2 3">CCM 8693</strain>
    </source>
</reference>